<dbReference type="FunFam" id="3.40.50.1000:FF:000022">
    <property type="entry name" value="Phosphoglycolate phosphatase"/>
    <property type="match status" value="1"/>
</dbReference>
<proteinExistence type="predicted"/>
<dbReference type="STRING" id="474960.SAMN05216180_0803"/>
<dbReference type="RefSeq" id="WP_092751863.1">
    <property type="nucleotide sequence ID" value="NZ_FOCG01000001.1"/>
</dbReference>
<evidence type="ECO:0000313" key="1">
    <source>
        <dbReference type="EMBL" id="SEM60274.1"/>
    </source>
</evidence>
<dbReference type="AlphaFoldDB" id="A0A1H7ZR27"/>
<dbReference type="GO" id="GO:0008967">
    <property type="term" value="F:phosphoglycolate phosphatase activity"/>
    <property type="evidence" value="ECO:0007669"/>
    <property type="project" value="TreeGrafter"/>
</dbReference>
<dbReference type="InterPro" id="IPR006439">
    <property type="entry name" value="HAD-SF_hydro_IA"/>
</dbReference>
<dbReference type="PANTHER" id="PTHR43434">
    <property type="entry name" value="PHOSPHOGLYCOLATE PHOSPHATASE"/>
    <property type="match status" value="1"/>
</dbReference>
<organism evidence="1 2">
    <name type="scientific">Hydrogenoanaerobacterium saccharovorans</name>
    <dbReference type="NCBI Taxonomy" id="474960"/>
    <lineage>
        <taxon>Bacteria</taxon>
        <taxon>Bacillati</taxon>
        <taxon>Bacillota</taxon>
        <taxon>Clostridia</taxon>
        <taxon>Eubacteriales</taxon>
        <taxon>Oscillospiraceae</taxon>
        <taxon>Hydrogenoanaerobacterium</taxon>
    </lineage>
</organism>
<protein>
    <submittedName>
        <fullName evidence="1">Phosphoglycolate phosphatase</fullName>
    </submittedName>
</protein>
<dbReference type="Pfam" id="PF13419">
    <property type="entry name" value="HAD_2"/>
    <property type="match status" value="1"/>
</dbReference>
<dbReference type="GO" id="GO:0006281">
    <property type="term" value="P:DNA repair"/>
    <property type="evidence" value="ECO:0007669"/>
    <property type="project" value="TreeGrafter"/>
</dbReference>
<dbReference type="SUPFAM" id="SSF56784">
    <property type="entry name" value="HAD-like"/>
    <property type="match status" value="1"/>
</dbReference>
<dbReference type="NCBIfam" id="TIGR01549">
    <property type="entry name" value="HAD-SF-IA-v1"/>
    <property type="match status" value="1"/>
</dbReference>
<accession>A0A1H7ZR27</accession>
<evidence type="ECO:0000313" key="2">
    <source>
        <dbReference type="Proteomes" id="UP000199158"/>
    </source>
</evidence>
<dbReference type="EMBL" id="FOCG01000001">
    <property type="protein sequence ID" value="SEM60274.1"/>
    <property type="molecule type" value="Genomic_DNA"/>
</dbReference>
<dbReference type="Gene3D" id="3.40.50.1000">
    <property type="entry name" value="HAD superfamily/HAD-like"/>
    <property type="match status" value="1"/>
</dbReference>
<dbReference type="InterPro" id="IPR050155">
    <property type="entry name" value="HAD-like_hydrolase_sf"/>
</dbReference>
<name>A0A1H7ZR27_9FIRM</name>
<dbReference type="InterPro" id="IPR023198">
    <property type="entry name" value="PGP-like_dom2"/>
</dbReference>
<dbReference type="InterPro" id="IPR023214">
    <property type="entry name" value="HAD_sf"/>
</dbReference>
<sequence length="219" mass="24733">MIKLMIFDLDGTLIDSIHDLAAATNWVLKRHGYPTHPTDAYHYFVGDGVLMLIARALPEEARTPEIIAQLKTEQVAYYHEHMQDNTKPFHGISEVLLELQNRGYSLAVVTNKPNEQAQQLVKDFFPKINFIQVFGNRDGIPHKPDPTCVNMVIEQSGFTKDETLYIGDSDVDMLVANNAKVKGIGVLWGYRTKEELQKAGAYAIVDKVEDLLRIAQNNH</sequence>
<dbReference type="PRINTS" id="PR00413">
    <property type="entry name" value="HADHALOGNASE"/>
</dbReference>
<dbReference type="SFLD" id="SFLDG01129">
    <property type="entry name" value="C1.5:_HAD__Beta-PGM__Phosphata"/>
    <property type="match status" value="1"/>
</dbReference>
<dbReference type="GO" id="GO:0005829">
    <property type="term" value="C:cytosol"/>
    <property type="evidence" value="ECO:0007669"/>
    <property type="project" value="TreeGrafter"/>
</dbReference>
<dbReference type="PANTHER" id="PTHR43434:SF1">
    <property type="entry name" value="PHOSPHOGLYCOLATE PHOSPHATASE"/>
    <property type="match status" value="1"/>
</dbReference>
<dbReference type="InterPro" id="IPR041492">
    <property type="entry name" value="HAD_2"/>
</dbReference>
<dbReference type="Proteomes" id="UP000199158">
    <property type="component" value="Unassembled WGS sequence"/>
</dbReference>
<dbReference type="OrthoDB" id="9807630at2"/>
<keyword evidence="2" id="KW-1185">Reference proteome</keyword>
<dbReference type="SFLD" id="SFLDG01135">
    <property type="entry name" value="C1.5.6:_HAD__Beta-PGM__Phospha"/>
    <property type="match status" value="1"/>
</dbReference>
<gene>
    <name evidence="1" type="ORF">SAMN05216180_0803</name>
</gene>
<reference evidence="1 2" key="1">
    <citation type="submission" date="2016-10" db="EMBL/GenBank/DDBJ databases">
        <authorList>
            <person name="de Groot N.N."/>
        </authorList>
    </citation>
    <scope>NUCLEOTIDE SEQUENCE [LARGE SCALE GENOMIC DNA]</scope>
    <source>
        <strain evidence="1 2">CGMCC 1.5070</strain>
    </source>
</reference>
<dbReference type="Gene3D" id="1.10.150.240">
    <property type="entry name" value="Putative phosphatase, domain 2"/>
    <property type="match status" value="1"/>
</dbReference>
<dbReference type="SFLD" id="SFLDS00003">
    <property type="entry name" value="Haloacid_Dehalogenase"/>
    <property type="match status" value="1"/>
</dbReference>
<dbReference type="InterPro" id="IPR036412">
    <property type="entry name" value="HAD-like_sf"/>
</dbReference>